<keyword evidence="2" id="KW-1185">Reference proteome</keyword>
<dbReference type="Proteomes" id="UP000078492">
    <property type="component" value="Unassembled WGS sequence"/>
</dbReference>
<sequence>MVSGGCKYAIAFLMWVHRRSEEPQSTATVCYWKKPRLAQIGANVKSMRAKDLLSSKPVPVLPNNDGFLQIPLYEMEKIKFDCQLPRYFMRSISACSLMLRFCNTNTCKDADNFLSFASIEMATRSLEDVAKNTTDQNQFTMWKELRYGRITASRIYEIPLVTTFFQYLLHIFTHFEMSVRQLSNLYRIMTSHHRCHHGARK</sequence>
<evidence type="ECO:0000313" key="2">
    <source>
        <dbReference type="Proteomes" id="UP000078492"/>
    </source>
</evidence>
<evidence type="ECO:0000313" key="1">
    <source>
        <dbReference type="EMBL" id="KYN27901.1"/>
    </source>
</evidence>
<dbReference type="AlphaFoldDB" id="A0A151JNG4"/>
<accession>A0A151JNG4</accession>
<dbReference type="EMBL" id="KQ978868">
    <property type="protein sequence ID" value="KYN27901.1"/>
    <property type="molecule type" value="Genomic_DNA"/>
</dbReference>
<organism evidence="1 2">
    <name type="scientific">Trachymyrmex cornetzi</name>
    <dbReference type="NCBI Taxonomy" id="471704"/>
    <lineage>
        <taxon>Eukaryota</taxon>
        <taxon>Metazoa</taxon>
        <taxon>Ecdysozoa</taxon>
        <taxon>Arthropoda</taxon>
        <taxon>Hexapoda</taxon>
        <taxon>Insecta</taxon>
        <taxon>Pterygota</taxon>
        <taxon>Neoptera</taxon>
        <taxon>Endopterygota</taxon>
        <taxon>Hymenoptera</taxon>
        <taxon>Apocrita</taxon>
        <taxon>Aculeata</taxon>
        <taxon>Formicoidea</taxon>
        <taxon>Formicidae</taxon>
        <taxon>Myrmicinae</taxon>
        <taxon>Trachymyrmex</taxon>
    </lineage>
</organism>
<reference evidence="1 2" key="1">
    <citation type="submission" date="2015-09" db="EMBL/GenBank/DDBJ databases">
        <title>Trachymyrmex cornetzi WGS genome.</title>
        <authorList>
            <person name="Nygaard S."/>
            <person name="Hu H."/>
            <person name="Boomsma J."/>
            <person name="Zhang G."/>
        </authorList>
    </citation>
    <scope>NUCLEOTIDE SEQUENCE [LARGE SCALE GENOMIC DNA]</scope>
    <source>
        <strain evidence="1">Tcor2-1</strain>
        <tissue evidence="1">Whole body</tissue>
    </source>
</reference>
<gene>
    <name evidence="1" type="ORF">ALC57_02695</name>
</gene>
<dbReference type="PANTHER" id="PTHR39953">
    <property type="entry name" value="RE54151P"/>
    <property type="match status" value="1"/>
</dbReference>
<proteinExistence type="predicted"/>
<protein>
    <submittedName>
        <fullName evidence="1">Uncharacterized protein</fullName>
    </submittedName>
</protein>
<name>A0A151JNG4_9HYME</name>
<dbReference type="PANTHER" id="PTHR39953:SF1">
    <property type="entry name" value="RE54151P"/>
    <property type="match status" value="1"/>
</dbReference>